<evidence type="ECO:0000313" key="2">
    <source>
        <dbReference type="EnsemblMetazoa" id="AEPI015435-PA"/>
    </source>
</evidence>
<sequence>MKFVVVSFLLVVLLGLFTVSEAQLRNMACVTNEGSNWANNFCSAVCHMSGRGAGFCNDEDECICKD</sequence>
<feature type="chain" id="PRO_5017556203" description="Invertebrate defensins family profile domain-containing protein" evidence="1">
    <location>
        <begin position="23"/>
        <end position="66"/>
    </location>
</feature>
<evidence type="ECO:0008006" key="4">
    <source>
        <dbReference type="Google" id="ProtNLM"/>
    </source>
</evidence>
<dbReference type="EnsemblMetazoa" id="AEPI015435-RA">
    <property type="protein sequence ID" value="AEPI015435-PA"/>
    <property type="gene ID" value="AEPI015435"/>
</dbReference>
<reference evidence="2" key="2">
    <citation type="submission" date="2020-05" db="UniProtKB">
        <authorList>
            <consortium name="EnsemblMetazoa"/>
        </authorList>
    </citation>
    <scope>IDENTIFICATION</scope>
    <source>
        <strain evidence="2">Epiroticus2</strain>
    </source>
</reference>
<name>A0A3F2YWI7_9DIPT</name>
<organism evidence="2 3">
    <name type="scientific">Anopheles epiroticus</name>
    <dbReference type="NCBI Taxonomy" id="199890"/>
    <lineage>
        <taxon>Eukaryota</taxon>
        <taxon>Metazoa</taxon>
        <taxon>Ecdysozoa</taxon>
        <taxon>Arthropoda</taxon>
        <taxon>Hexapoda</taxon>
        <taxon>Insecta</taxon>
        <taxon>Pterygota</taxon>
        <taxon>Neoptera</taxon>
        <taxon>Endopterygota</taxon>
        <taxon>Diptera</taxon>
        <taxon>Nematocera</taxon>
        <taxon>Culicoidea</taxon>
        <taxon>Culicidae</taxon>
        <taxon>Anophelinae</taxon>
        <taxon>Anopheles</taxon>
    </lineage>
</organism>
<dbReference type="VEuPathDB" id="VectorBase:AEPI015435"/>
<accession>A0A3F2YWI7</accession>
<dbReference type="InterPro" id="IPR036574">
    <property type="entry name" value="Scorpion_toxin-like_sf"/>
</dbReference>
<evidence type="ECO:0000313" key="3">
    <source>
        <dbReference type="Proteomes" id="UP000075885"/>
    </source>
</evidence>
<dbReference type="STRING" id="199890.A0A3F2YWI7"/>
<dbReference type="SUPFAM" id="SSF57095">
    <property type="entry name" value="Scorpion toxin-like"/>
    <property type="match status" value="1"/>
</dbReference>
<keyword evidence="1" id="KW-0732">Signal</keyword>
<dbReference type="AlphaFoldDB" id="A0A3F2YWI7"/>
<proteinExistence type="predicted"/>
<feature type="signal peptide" evidence="1">
    <location>
        <begin position="1"/>
        <end position="22"/>
    </location>
</feature>
<reference evidence="3" key="1">
    <citation type="submission" date="2013-03" db="EMBL/GenBank/DDBJ databases">
        <title>The Genome Sequence of Anopheles epiroticus epiroticus2.</title>
        <authorList>
            <consortium name="The Broad Institute Genomics Platform"/>
            <person name="Neafsey D.E."/>
            <person name="Howell P."/>
            <person name="Walker B."/>
            <person name="Young S.K."/>
            <person name="Zeng Q."/>
            <person name="Gargeya S."/>
            <person name="Fitzgerald M."/>
            <person name="Haas B."/>
            <person name="Abouelleil A."/>
            <person name="Allen A.W."/>
            <person name="Alvarado L."/>
            <person name="Arachchi H.M."/>
            <person name="Berlin A.M."/>
            <person name="Chapman S.B."/>
            <person name="Gainer-Dewar J."/>
            <person name="Goldberg J."/>
            <person name="Griggs A."/>
            <person name="Gujja S."/>
            <person name="Hansen M."/>
            <person name="Howarth C."/>
            <person name="Imamovic A."/>
            <person name="Ireland A."/>
            <person name="Larimer J."/>
            <person name="McCowan C."/>
            <person name="Murphy C."/>
            <person name="Pearson M."/>
            <person name="Poon T.W."/>
            <person name="Priest M."/>
            <person name="Roberts A."/>
            <person name="Saif S."/>
            <person name="Shea T."/>
            <person name="Sisk P."/>
            <person name="Sykes S."/>
            <person name="Wortman J."/>
            <person name="Nusbaum C."/>
            <person name="Birren B."/>
        </authorList>
    </citation>
    <scope>NUCLEOTIDE SEQUENCE [LARGE SCALE GENOMIC DNA]</scope>
    <source>
        <strain evidence="3">Epiroticus2</strain>
    </source>
</reference>
<evidence type="ECO:0000256" key="1">
    <source>
        <dbReference type="SAM" id="SignalP"/>
    </source>
</evidence>
<protein>
    <recommendedName>
        <fullName evidence="4">Invertebrate defensins family profile domain-containing protein</fullName>
    </recommendedName>
</protein>
<dbReference type="GO" id="GO:0051707">
    <property type="term" value="P:response to other organism"/>
    <property type="evidence" value="ECO:0007669"/>
    <property type="project" value="UniProtKB-ARBA"/>
</dbReference>
<keyword evidence="3" id="KW-1185">Reference proteome</keyword>
<dbReference type="Proteomes" id="UP000075885">
    <property type="component" value="Unassembled WGS sequence"/>
</dbReference>